<comment type="cofactor">
    <cofactor evidence="1">
        <name>FAD</name>
        <dbReference type="ChEBI" id="CHEBI:57692"/>
    </cofactor>
</comment>
<evidence type="ECO:0000256" key="2">
    <source>
        <dbReference type="ARBA" id="ARBA00022630"/>
    </source>
</evidence>
<dbReference type="AlphaFoldDB" id="A0A6D1A852"/>
<evidence type="ECO:0000256" key="3">
    <source>
        <dbReference type="ARBA" id="ARBA00022827"/>
    </source>
</evidence>
<dbReference type="InterPro" id="IPR040131">
    <property type="entry name" value="MnmG_N"/>
</dbReference>
<name>A0A6D1A852_ECOLX</name>
<dbReference type="EMBL" id="JAAHTE010000647">
    <property type="protein sequence ID" value="NEU02978.1"/>
    <property type="molecule type" value="Genomic_DNA"/>
</dbReference>
<feature type="domain" description="MnmG N-terminal" evidence="4">
    <location>
        <begin position="21"/>
        <end position="40"/>
    </location>
</feature>
<proteinExistence type="predicted"/>
<dbReference type="Gene3D" id="3.50.50.60">
    <property type="entry name" value="FAD/NAD(P)-binding domain"/>
    <property type="match status" value="1"/>
</dbReference>
<keyword evidence="3" id="KW-0274">FAD</keyword>
<dbReference type="InterPro" id="IPR036188">
    <property type="entry name" value="FAD/NAD-bd_sf"/>
</dbReference>
<comment type="caution">
    <text evidence="5">The sequence shown here is derived from an EMBL/GenBank/DDBJ whole genome shotgun (WGS) entry which is preliminary data.</text>
</comment>
<evidence type="ECO:0000259" key="4">
    <source>
        <dbReference type="Pfam" id="PF01134"/>
    </source>
</evidence>
<accession>A0A6D1A852</accession>
<keyword evidence="2" id="KW-0285">Flavoprotein</keyword>
<gene>
    <name evidence="5" type="ORF">G3563_28855</name>
</gene>
<evidence type="ECO:0000313" key="5">
    <source>
        <dbReference type="EMBL" id="NEU02978.1"/>
    </source>
</evidence>
<feature type="non-terminal residue" evidence="5">
    <location>
        <position position="41"/>
    </location>
</feature>
<dbReference type="SUPFAM" id="SSF51905">
    <property type="entry name" value="FAD/NAD(P)-binding domain"/>
    <property type="match status" value="1"/>
</dbReference>
<evidence type="ECO:0000256" key="1">
    <source>
        <dbReference type="ARBA" id="ARBA00001974"/>
    </source>
</evidence>
<reference evidence="5" key="1">
    <citation type="submission" date="2020-02" db="EMBL/GenBank/DDBJ databases">
        <title>Investigating the Use of Bacteriophages as New Decolonization Strategy for Intestinal Carriage of CTX-M-15-producing ST131 Escherichia coli: an In Vitro Continuous Culture System Model.</title>
        <authorList>
            <person name="Bernasconi O.J."/>
            <person name="Campos-Madueno E.I."/>
            <person name="Dona V."/>
            <person name="Perreten V."/>
            <person name="Carattoli A."/>
            <person name="Endimiani A."/>
        </authorList>
    </citation>
    <scope>NUCLEOTIDE SEQUENCE</scope>
    <source>
        <strain evidence="5">4901.28</strain>
    </source>
</reference>
<protein>
    <recommendedName>
        <fullName evidence="4">MnmG N-terminal domain-containing protein</fullName>
    </recommendedName>
</protein>
<dbReference type="Pfam" id="PF01134">
    <property type="entry name" value="GIDA"/>
    <property type="match status" value="1"/>
</dbReference>
<organism evidence="5">
    <name type="scientific">Escherichia coli</name>
    <dbReference type="NCBI Taxonomy" id="562"/>
    <lineage>
        <taxon>Bacteria</taxon>
        <taxon>Pseudomonadati</taxon>
        <taxon>Pseudomonadota</taxon>
        <taxon>Gammaproteobacteria</taxon>
        <taxon>Enterobacterales</taxon>
        <taxon>Enterobacteriaceae</taxon>
        <taxon>Escherichia</taxon>
    </lineage>
</organism>
<sequence length="41" mass="4307">MFRKIIKGGTRIMGYEAGQYDVIVIGAGHAGVEAALASARQ</sequence>